<dbReference type="GeneID" id="54278770"/>
<dbReference type="Proteomes" id="UP000799778">
    <property type="component" value="Unassembled WGS sequence"/>
</dbReference>
<reference evidence="1" key="1">
    <citation type="journal article" date="2020" name="Stud. Mycol.">
        <title>101 Dothideomycetes genomes: a test case for predicting lifestyles and emergence of pathogens.</title>
        <authorList>
            <person name="Haridas S."/>
            <person name="Albert R."/>
            <person name="Binder M."/>
            <person name="Bloem J."/>
            <person name="Labutti K."/>
            <person name="Salamov A."/>
            <person name="Andreopoulos B."/>
            <person name="Baker S."/>
            <person name="Barry K."/>
            <person name="Bills G."/>
            <person name="Bluhm B."/>
            <person name="Cannon C."/>
            <person name="Castanera R."/>
            <person name="Culley D."/>
            <person name="Daum C."/>
            <person name="Ezra D."/>
            <person name="Gonzalez J."/>
            <person name="Henrissat B."/>
            <person name="Kuo A."/>
            <person name="Liang C."/>
            <person name="Lipzen A."/>
            <person name="Lutzoni F."/>
            <person name="Magnuson J."/>
            <person name="Mondo S."/>
            <person name="Nolan M."/>
            <person name="Ohm R."/>
            <person name="Pangilinan J."/>
            <person name="Park H.-J."/>
            <person name="Ramirez L."/>
            <person name="Alfaro M."/>
            <person name="Sun H."/>
            <person name="Tritt A."/>
            <person name="Yoshinaga Y."/>
            <person name="Zwiers L.-H."/>
            <person name="Turgeon B."/>
            <person name="Goodwin S."/>
            <person name="Spatafora J."/>
            <person name="Crous P."/>
            <person name="Grigoriev I."/>
        </authorList>
    </citation>
    <scope>NUCLEOTIDE SEQUENCE</scope>
    <source>
        <strain evidence="1">CBS 175.79</strain>
    </source>
</reference>
<protein>
    <submittedName>
        <fullName evidence="1">Uncharacterized protein</fullName>
    </submittedName>
</protein>
<evidence type="ECO:0000313" key="2">
    <source>
        <dbReference type="Proteomes" id="UP000799778"/>
    </source>
</evidence>
<keyword evidence="2" id="KW-1185">Reference proteome</keyword>
<dbReference type="RefSeq" id="XP_033386176.1">
    <property type="nucleotide sequence ID" value="XM_033521373.1"/>
</dbReference>
<dbReference type="EMBL" id="ML978068">
    <property type="protein sequence ID" value="KAF2017837.1"/>
    <property type="molecule type" value="Genomic_DNA"/>
</dbReference>
<name>A0A6A5XYD2_9PLEO</name>
<accession>A0A6A5XYD2</accession>
<sequence>MLTPKERVEVERDVDVNCSVKSGGYGQCAMPDVVSPIMGDISSPIPRLSNISCIGSMLIDPCYPASILVYGLRANTQTTIHESTLHSRVYSTPALWSWDLCTNSSLVQSCRPPMPDARRTYLANLLFGIVRHHRRAGHGFAEWPQMPHDKVILPICR</sequence>
<organism evidence="1 2">
    <name type="scientific">Aaosphaeria arxii CBS 175.79</name>
    <dbReference type="NCBI Taxonomy" id="1450172"/>
    <lineage>
        <taxon>Eukaryota</taxon>
        <taxon>Fungi</taxon>
        <taxon>Dikarya</taxon>
        <taxon>Ascomycota</taxon>
        <taxon>Pezizomycotina</taxon>
        <taxon>Dothideomycetes</taxon>
        <taxon>Pleosporomycetidae</taxon>
        <taxon>Pleosporales</taxon>
        <taxon>Pleosporales incertae sedis</taxon>
        <taxon>Aaosphaeria</taxon>
    </lineage>
</organism>
<proteinExistence type="predicted"/>
<gene>
    <name evidence="1" type="ORF">BU24DRAFT_160467</name>
</gene>
<evidence type="ECO:0000313" key="1">
    <source>
        <dbReference type="EMBL" id="KAF2017837.1"/>
    </source>
</evidence>
<dbReference type="AlphaFoldDB" id="A0A6A5XYD2"/>